<dbReference type="InterPro" id="IPR036163">
    <property type="entry name" value="HMA_dom_sf"/>
</dbReference>
<dbReference type="Proteomes" id="UP000077248">
    <property type="component" value="Unassembled WGS sequence"/>
</dbReference>
<evidence type="ECO:0000313" key="2">
    <source>
        <dbReference type="Proteomes" id="UP000077248"/>
    </source>
</evidence>
<dbReference type="GO" id="GO:0046872">
    <property type="term" value="F:metal ion binding"/>
    <property type="evidence" value="ECO:0007669"/>
    <property type="project" value="InterPro"/>
</dbReference>
<dbReference type="Gene3D" id="3.30.70.100">
    <property type="match status" value="1"/>
</dbReference>
<organism evidence="1 2">
    <name type="scientific">Alternaria alternata</name>
    <name type="common">Alternaria rot fungus</name>
    <name type="synonym">Torula alternata</name>
    <dbReference type="NCBI Taxonomy" id="5599"/>
    <lineage>
        <taxon>Eukaryota</taxon>
        <taxon>Fungi</taxon>
        <taxon>Dikarya</taxon>
        <taxon>Ascomycota</taxon>
        <taxon>Pezizomycotina</taxon>
        <taxon>Dothideomycetes</taxon>
        <taxon>Pleosporomycetidae</taxon>
        <taxon>Pleosporales</taxon>
        <taxon>Pleosporineae</taxon>
        <taxon>Pleosporaceae</taxon>
        <taxon>Alternaria</taxon>
        <taxon>Alternaria sect. Alternaria</taxon>
        <taxon>Alternaria alternata complex</taxon>
    </lineage>
</organism>
<dbReference type="EMBL" id="KV441476">
    <property type="protein sequence ID" value="OAG21751.1"/>
    <property type="molecule type" value="Genomic_DNA"/>
</dbReference>
<dbReference type="SUPFAM" id="SSF55008">
    <property type="entry name" value="HMA, heavy metal-associated domain"/>
    <property type="match status" value="1"/>
</dbReference>
<dbReference type="InterPro" id="IPR017969">
    <property type="entry name" value="Heavy-metal-associated_CS"/>
</dbReference>
<dbReference type="RefSeq" id="XP_018387172.1">
    <property type="nucleotide sequence ID" value="XM_018534326.1"/>
</dbReference>
<dbReference type="KEGG" id="aalt:CC77DRAFT_933575"/>
<dbReference type="GeneID" id="29119920"/>
<feature type="non-terminal residue" evidence="1">
    <location>
        <position position="98"/>
    </location>
</feature>
<gene>
    <name evidence="1" type="ORF">CC77DRAFT_933575</name>
</gene>
<sequence length="98" mass="10422">MSPAASSPRLRYQAVASTITTTCFISNLHCPSCVDGIQASLSALDPPPQDVFVSIVSHSVVVRHATSLDVDDITVSLEAAGFEIHSVFQDNKAVRNPI</sequence>
<name>A0A177DRI5_ALTAL</name>
<evidence type="ECO:0000313" key="1">
    <source>
        <dbReference type="EMBL" id="OAG21751.1"/>
    </source>
</evidence>
<protein>
    <submittedName>
        <fullName evidence="1">Uncharacterized protein</fullName>
    </submittedName>
</protein>
<dbReference type="AlphaFoldDB" id="A0A177DRI5"/>
<dbReference type="OMA" id="FEIHSVF"/>
<proteinExistence type="predicted"/>
<dbReference type="VEuPathDB" id="FungiDB:CC77DRAFT_933575"/>
<keyword evidence="2" id="KW-1185">Reference proteome</keyword>
<accession>A0A177DRI5</accession>
<reference evidence="1 2" key="1">
    <citation type="submission" date="2016-05" db="EMBL/GenBank/DDBJ databases">
        <title>Comparative analysis of secretome profiles of manganese(II)-oxidizing ascomycete fungi.</title>
        <authorList>
            <consortium name="DOE Joint Genome Institute"/>
            <person name="Zeiner C.A."/>
            <person name="Purvine S.O."/>
            <person name="Zink E.M."/>
            <person name="Wu S."/>
            <person name="Pasa-Tolic L."/>
            <person name="Chaput D.L."/>
            <person name="Haridas S."/>
            <person name="Grigoriev I.V."/>
            <person name="Santelli C.M."/>
            <person name="Hansel C.M."/>
        </authorList>
    </citation>
    <scope>NUCLEOTIDE SEQUENCE [LARGE SCALE GENOMIC DNA]</scope>
    <source>
        <strain evidence="1 2">SRC1lrK2f</strain>
    </source>
</reference>
<dbReference type="PROSITE" id="PS01047">
    <property type="entry name" value="HMA_1"/>
    <property type="match status" value="1"/>
</dbReference>